<dbReference type="NCBIfam" id="NF007967">
    <property type="entry name" value="PRK10691.1"/>
    <property type="match status" value="1"/>
</dbReference>
<dbReference type="Proteomes" id="UP000470213">
    <property type="component" value="Unassembled WGS sequence"/>
</dbReference>
<dbReference type="InterPro" id="IPR036663">
    <property type="entry name" value="Fumarylacetoacetase_C_sf"/>
</dbReference>
<gene>
    <name evidence="3" type="ORF">GTH32_12245</name>
</gene>
<reference evidence="3 4" key="1">
    <citation type="submission" date="2020-01" db="EMBL/GenBank/DDBJ databases">
        <authorList>
            <person name="Chen J."/>
            <person name="Zhu S."/>
            <person name="Yang J."/>
        </authorList>
    </citation>
    <scope>NUCLEOTIDE SEQUENCE [LARGE SCALE GENOMIC DNA]</scope>
    <source>
        <strain evidence="3 4">345S023</strain>
    </source>
</reference>
<proteinExistence type="predicted"/>
<evidence type="ECO:0000313" key="3">
    <source>
        <dbReference type="EMBL" id="NDV91948.1"/>
    </source>
</evidence>
<feature type="domain" description="Fumarylacetoacetase-like C-terminal" evidence="2">
    <location>
        <begin position="18"/>
        <end position="216"/>
    </location>
</feature>
<keyword evidence="4" id="KW-1185">Reference proteome</keyword>
<evidence type="ECO:0000256" key="1">
    <source>
        <dbReference type="ARBA" id="ARBA00022723"/>
    </source>
</evidence>
<protein>
    <submittedName>
        <fullName evidence="3">Fumarylacetoacetate hydrolase family protein</fullName>
    </submittedName>
</protein>
<dbReference type="SUPFAM" id="SSF56529">
    <property type="entry name" value="FAH"/>
    <property type="match status" value="1"/>
</dbReference>
<organism evidence="3 4">
    <name type="scientific">Alteromonas profundi</name>
    <dbReference type="NCBI Taxonomy" id="2696062"/>
    <lineage>
        <taxon>Bacteria</taxon>
        <taxon>Pseudomonadati</taxon>
        <taxon>Pseudomonadota</taxon>
        <taxon>Gammaproteobacteria</taxon>
        <taxon>Alteromonadales</taxon>
        <taxon>Alteromonadaceae</taxon>
        <taxon>Alteromonas/Salinimonas group</taxon>
        <taxon>Alteromonas</taxon>
    </lineage>
</organism>
<evidence type="ECO:0000313" key="4">
    <source>
        <dbReference type="Proteomes" id="UP000470213"/>
    </source>
</evidence>
<dbReference type="Gene3D" id="3.90.850.10">
    <property type="entry name" value="Fumarylacetoacetase-like, C-terminal domain"/>
    <property type="match status" value="1"/>
</dbReference>
<dbReference type="InterPro" id="IPR011234">
    <property type="entry name" value="Fumarylacetoacetase-like_C"/>
</dbReference>
<name>A0A7X5LMA3_9ALTE</name>
<dbReference type="Pfam" id="PF01557">
    <property type="entry name" value="FAA_hydrolase"/>
    <property type="match status" value="1"/>
</dbReference>
<sequence length="221" mass="23989">MYQHKDVNSNLISLPVGKAVCIGRNYLDHIDEMKSAVPSSPLLFLKPKAALCDMSEPLVVPSDKGECHNELEVSVLLQSPLTCANESAVKQAIWGIGLGLDLTLRDVQKELKQQGQPWERAKAFDNSCPLSGFVPVSEFNDLQDIHFSLTINQQLRQRGHTAMMLHQIIPMIAHMSHSFTLDAGDVVLTGTPKGVGPLVAGDSVNAQLGDVLSVSTQVVKV</sequence>
<dbReference type="PANTHER" id="PTHR11820">
    <property type="entry name" value="ACYLPYRUVASE"/>
    <property type="match status" value="1"/>
</dbReference>
<comment type="caution">
    <text evidence="3">The sequence shown here is derived from an EMBL/GenBank/DDBJ whole genome shotgun (WGS) entry which is preliminary data.</text>
</comment>
<dbReference type="PANTHER" id="PTHR11820:SF7">
    <property type="entry name" value="ACYLPYRUVASE FAHD1, MITOCHONDRIAL"/>
    <property type="match status" value="1"/>
</dbReference>
<dbReference type="GO" id="GO:0018773">
    <property type="term" value="F:acetylpyruvate hydrolase activity"/>
    <property type="evidence" value="ECO:0007669"/>
    <property type="project" value="TreeGrafter"/>
</dbReference>
<keyword evidence="1" id="KW-0479">Metal-binding</keyword>
<keyword evidence="3" id="KW-0378">Hydrolase</keyword>
<dbReference type="AlphaFoldDB" id="A0A7X5LMA3"/>
<dbReference type="GO" id="GO:0046872">
    <property type="term" value="F:metal ion binding"/>
    <property type="evidence" value="ECO:0007669"/>
    <property type="project" value="UniProtKB-KW"/>
</dbReference>
<dbReference type="RefSeq" id="WP_163086127.1">
    <property type="nucleotide sequence ID" value="NZ_JAAAWN010000015.1"/>
</dbReference>
<evidence type="ECO:0000259" key="2">
    <source>
        <dbReference type="Pfam" id="PF01557"/>
    </source>
</evidence>
<accession>A0A7X5LMA3</accession>
<dbReference type="EMBL" id="JAAAWN010000015">
    <property type="protein sequence ID" value="NDV91948.1"/>
    <property type="molecule type" value="Genomic_DNA"/>
</dbReference>